<feature type="transmembrane region" description="Helical" evidence="7">
    <location>
        <begin position="275"/>
        <end position="294"/>
    </location>
</feature>
<evidence type="ECO:0000259" key="8">
    <source>
        <dbReference type="Pfam" id="PF00892"/>
    </source>
</evidence>
<name>A0A1H9HPM9_9BACI</name>
<feature type="domain" description="EamA" evidence="8">
    <location>
        <begin position="148"/>
        <end position="284"/>
    </location>
</feature>
<evidence type="ECO:0000313" key="10">
    <source>
        <dbReference type="Proteomes" id="UP000199427"/>
    </source>
</evidence>
<evidence type="ECO:0000256" key="5">
    <source>
        <dbReference type="ARBA" id="ARBA00022989"/>
    </source>
</evidence>
<keyword evidence="5 7" id="KW-1133">Transmembrane helix</keyword>
<evidence type="ECO:0000256" key="7">
    <source>
        <dbReference type="SAM" id="Phobius"/>
    </source>
</evidence>
<gene>
    <name evidence="9" type="ORF">SAMN05216362_12031</name>
</gene>
<organism evidence="9 10">
    <name type="scientific">Piscibacillus halophilus</name>
    <dbReference type="NCBI Taxonomy" id="571933"/>
    <lineage>
        <taxon>Bacteria</taxon>
        <taxon>Bacillati</taxon>
        <taxon>Bacillota</taxon>
        <taxon>Bacilli</taxon>
        <taxon>Bacillales</taxon>
        <taxon>Bacillaceae</taxon>
        <taxon>Piscibacillus</taxon>
    </lineage>
</organism>
<accession>A0A1H9HPM9</accession>
<keyword evidence="3" id="KW-1003">Cell membrane</keyword>
<feature type="transmembrane region" description="Helical" evidence="7">
    <location>
        <begin position="179"/>
        <end position="199"/>
    </location>
</feature>
<comment type="similarity">
    <text evidence="2">Belongs to the EamA transporter family.</text>
</comment>
<feature type="transmembrane region" description="Helical" evidence="7">
    <location>
        <begin position="119"/>
        <end position="137"/>
    </location>
</feature>
<dbReference type="STRING" id="571933.SAMN05216362_12031"/>
<evidence type="ECO:0000256" key="4">
    <source>
        <dbReference type="ARBA" id="ARBA00022692"/>
    </source>
</evidence>
<keyword evidence="6 7" id="KW-0472">Membrane</keyword>
<dbReference type="RefSeq" id="WP_091773853.1">
    <property type="nucleotide sequence ID" value="NZ_CAESCL010000113.1"/>
</dbReference>
<dbReference type="InterPro" id="IPR037185">
    <property type="entry name" value="EmrE-like"/>
</dbReference>
<reference evidence="9 10" key="1">
    <citation type="submission" date="2016-10" db="EMBL/GenBank/DDBJ databases">
        <authorList>
            <person name="de Groot N.N."/>
        </authorList>
    </citation>
    <scope>NUCLEOTIDE SEQUENCE [LARGE SCALE GENOMIC DNA]</scope>
    <source>
        <strain evidence="9 10">DSM 21633</strain>
    </source>
</reference>
<keyword evidence="4 7" id="KW-0812">Transmembrane</keyword>
<keyword evidence="10" id="KW-1185">Reference proteome</keyword>
<proteinExistence type="inferred from homology"/>
<dbReference type="InterPro" id="IPR000620">
    <property type="entry name" value="EamA_dom"/>
</dbReference>
<evidence type="ECO:0000256" key="6">
    <source>
        <dbReference type="ARBA" id="ARBA00023136"/>
    </source>
</evidence>
<feature type="transmembrane region" description="Helical" evidence="7">
    <location>
        <begin position="244"/>
        <end position="263"/>
    </location>
</feature>
<feature type="transmembrane region" description="Helical" evidence="7">
    <location>
        <begin position="211"/>
        <end position="232"/>
    </location>
</feature>
<dbReference type="Pfam" id="PF00892">
    <property type="entry name" value="EamA"/>
    <property type="match status" value="2"/>
</dbReference>
<dbReference type="SUPFAM" id="SSF103481">
    <property type="entry name" value="Multidrug resistance efflux transporter EmrE"/>
    <property type="match status" value="2"/>
</dbReference>
<dbReference type="GO" id="GO:0005886">
    <property type="term" value="C:plasma membrane"/>
    <property type="evidence" value="ECO:0007669"/>
    <property type="project" value="UniProtKB-SubCell"/>
</dbReference>
<feature type="domain" description="EamA" evidence="8">
    <location>
        <begin position="4"/>
        <end position="136"/>
    </location>
</feature>
<evidence type="ECO:0000256" key="2">
    <source>
        <dbReference type="ARBA" id="ARBA00007362"/>
    </source>
</evidence>
<dbReference type="InterPro" id="IPR050638">
    <property type="entry name" value="AA-Vitamin_Transporters"/>
</dbReference>
<dbReference type="Proteomes" id="UP000199427">
    <property type="component" value="Unassembled WGS sequence"/>
</dbReference>
<evidence type="ECO:0000256" key="3">
    <source>
        <dbReference type="ARBA" id="ARBA00022475"/>
    </source>
</evidence>
<feature type="transmembrane region" description="Helical" evidence="7">
    <location>
        <begin position="65"/>
        <end position="86"/>
    </location>
</feature>
<dbReference type="PANTHER" id="PTHR32322">
    <property type="entry name" value="INNER MEMBRANE TRANSPORTER"/>
    <property type="match status" value="1"/>
</dbReference>
<protein>
    <submittedName>
        <fullName evidence="9">EamA-like transporter family protein</fullName>
    </submittedName>
</protein>
<comment type="subcellular location">
    <subcellularLocation>
        <location evidence="1">Cell membrane</location>
        <topology evidence="1">Multi-pass membrane protein</topology>
    </subcellularLocation>
</comment>
<evidence type="ECO:0000313" key="9">
    <source>
        <dbReference type="EMBL" id="SEQ64294.1"/>
    </source>
</evidence>
<sequence length="304" mass="33328">MIRIYILLLLVMLMWGLNVSALKTLVDAIDPMLLTSFRIFTAGVAVLIACGIMGILRWPYKHEWLTIFSIAIFNVILHHIFIAVGLEMTTGVNASLILGLTPLVTMMMAVVFLRQHVTWLRVVGFILGFLGVVVANMSGAGGLGAITIGDFIVFLGILVQGFSFVMISKLKPTFDPRLATGYMMVIGSVFIFIISQAFGSEVQEITSLLDWKLALVFLFSAIMATAFGHMTYNFATKQVGPAETAIFINLNTLFAIIGSAVFLNEVITMNHLAGFVLILFGVFIGTGALEYLMLKRKKTQNKVS</sequence>
<evidence type="ECO:0000256" key="1">
    <source>
        <dbReference type="ARBA" id="ARBA00004651"/>
    </source>
</evidence>
<dbReference type="PANTHER" id="PTHR32322:SF18">
    <property type="entry name" value="S-ADENOSYLMETHIONINE_S-ADENOSYLHOMOCYSTEINE TRANSPORTER"/>
    <property type="match status" value="1"/>
</dbReference>
<dbReference type="AlphaFoldDB" id="A0A1H9HPM9"/>
<feature type="transmembrane region" description="Helical" evidence="7">
    <location>
        <begin position="92"/>
        <end position="112"/>
    </location>
</feature>
<dbReference type="EMBL" id="FOES01000020">
    <property type="protein sequence ID" value="SEQ64294.1"/>
    <property type="molecule type" value="Genomic_DNA"/>
</dbReference>
<dbReference type="OrthoDB" id="4529062at2"/>
<feature type="transmembrane region" description="Helical" evidence="7">
    <location>
        <begin position="37"/>
        <end position="58"/>
    </location>
</feature>
<feature type="transmembrane region" description="Helical" evidence="7">
    <location>
        <begin position="143"/>
        <end position="167"/>
    </location>
</feature>